<dbReference type="Proteomes" id="UP000490535">
    <property type="component" value="Unassembled WGS sequence"/>
</dbReference>
<accession>A0A833PGI0</accession>
<sequence>MTTLTISQIFEKFSFYQENYLSILQNPEQYHIEIEQAYLDVWPFSEKKLYLGDLLQLWFSEKWLINSTCRLLLNSSTLDSLNSIRQATQNKIQRTQDLYLFQLSGSTLSGSNHAQVWSVSEQKVLYVSLNSIFKYYCYFESIERPKNYPNHQFKTFGQAI</sequence>
<organism evidence="1 2">
    <name type="scientific">Acinetobacter bereziniae</name>
    <name type="common">Acinetobacter genomosp. 10</name>
    <dbReference type="NCBI Taxonomy" id="106648"/>
    <lineage>
        <taxon>Bacteria</taxon>
        <taxon>Pseudomonadati</taxon>
        <taxon>Pseudomonadota</taxon>
        <taxon>Gammaproteobacteria</taxon>
        <taxon>Moraxellales</taxon>
        <taxon>Moraxellaceae</taxon>
        <taxon>Acinetobacter</taxon>
    </lineage>
</organism>
<gene>
    <name evidence="1" type="ORF">GAK29_02256</name>
</gene>
<reference evidence="2" key="1">
    <citation type="journal article" date="2020" name="MBio">
        <title>Horizontal gene transfer to a defensive symbiont with a reduced genome amongst a multipartite beetle microbiome.</title>
        <authorList>
            <person name="Waterworth S.C."/>
            <person name="Florez L.V."/>
            <person name="Rees E.R."/>
            <person name="Hertweck C."/>
            <person name="Kaltenpoth M."/>
            <person name="Kwan J.C."/>
        </authorList>
    </citation>
    <scope>NUCLEOTIDE SEQUENCE [LARGE SCALE GENOMIC DNA]</scope>
</reference>
<proteinExistence type="predicted"/>
<evidence type="ECO:0000313" key="1">
    <source>
        <dbReference type="EMBL" id="KAF1024909.1"/>
    </source>
</evidence>
<name>A0A833PGI0_ACIBZ</name>
<comment type="caution">
    <text evidence="1">The sequence shown here is derived from an EMBL/GenBank/DDBJ whole genome shotgun (WGS) entry which is preliminary data.</text>
</comment>
<protein>
    <submittedName>
        <fullName evidence="1">Uncharacterized protein</fullName>
    </submittedName>
</protein>
<dbReference type="EMBL" id="WNDP01000050">
    <property type="protein sequence ID" value="KAF1024909.1"/>
    <property type="molecule type" value="Genomic_DNA"/>
</dbReference>
<evidence type="ECO:0000313" key="2">
    <source>
        <dbReference type="Proteomes" id="UP000490535"/>
    </source>
</evidence>
<dbReference type="AlphaFoldDB" id="A0A833PGI0"/>